<reference evidence="5 6" key="1">
    <citation type="submission" date="2019-02" db="EMBL/GenBank/DDBJ databases">
        <title>Complete Genome Sequence and Methylome Analysis of free living Spirochaetas.</title>
        <authorList>
            <person name="Fomenkov A."/>
            <person name="Dubinina G."/>
            <person name="Leshcheva N."/>
            <person name="Mikheeva N."/>
            <person name="Grabovich M."/>
            <person name="Vincze T."/>
            <person name="Roberts R.J."/>
        </authorList>
    </citation>
    <scope>NUCLEOTIDE SEQUENCE [LARGE SCALE GENOMIC DNA]</scope>
    <source>
        <strain evidence="5 6">K2</strain>
    </source>
</reference>
<evidence type="ECO:0000256" key="2">
    <source>
        <dbReference type="ARBA" id="ARBA00022729"/>
    </source>
</evidence>
<protein>
    <submittedName>
        <fullName evidence="5">Phosphate/phosphite/phosphonate ABC transporter substrate-binding protein</fullName>
    </submittedName>
</protein>
<dbReference type="PANTHER" id="PTHR35841:SF1">
    <property type="entry name" value="PHOSPHONATES-BINDING PERIPLASMIC PROTEIN"/>
    <property type="match status" value="1"/>
</dbReference>
<dbReference type="AlphaFoldDB" id="A0A5C1QQS7"/>
<feature type="chain" id="PRO_5022759529" evidence="3">
    <location>
        <begin position="22"/>
        <end position="307"/>
    </location>
</feature>
<feature type="domain" description="Solute-binding protein family 3/N-terminal" evidence="4">
    <location>
        <begin position="33"/>
        <end position="282"/>
    </location>
</feature>
<dbReference type="NCBIfam" id="TIGR01098">
    <property type="entry name" value="3A0109s03R"/>
    <property type="match status" value="1"/>
</dbReference>
<dbReference type="Pfam" id="PF12974">
    <property type="entry name" value="Phosphonate-bd"/>
    <property type="match status" value="1"/>
</dbReference>
<dbReference type="KEGG" id="ock:EXM22_13335"/>
<sequence>MKKSLFLMAFIALIMTSFVSAGGSKETDVNPDVLEVQLIPSRDATYLDAQRLPLQELLAKEMGMEVNVTVATDYNALIEAMASEQVHVGLLATTAYVLAADEGAAEAILKSLRYDVDDNGELMKDKPMVSGYKSQLIADKDSGIKSVIDLKGRKVAISSFTSTSGFVWPANLLADNGIDPESEIEWINTGGHDNAVLAVFNGEADAAFTFKDARNLFEKESYYADLMDKVVLIANTSLIPNDTISVIPRLNEDLKQKVKDAFIAISKSEEGLEIVRGIYNHEGYEAAQDSDYDEVRVYLERKNEWDF</sequence>
<organism evidence="5 6">
    <name type="scientific">Oceanispirochaeta crateris</name>
    <dbReference type="NCBI Taxonomy" id="2518645"/>
    <lineage>
        <taxon>Bacteria</taxon>
        <taxon>Pseudomonadati</taxon>
        <taxon>Spirochaetota</taxon>
        <taxon>Spirochaetia</taxon>
        <taxon>Spirochaetales</taxon>
        <taxon>Spirochaetaceae</taxon>
        <taxon>Oceanispirochaeta</taxon>
    </lineage>
</organism>
<evidence type="ECO:0000256" key="1">
    <source>
        <dbReference type="ARBA" id="ARBA00007162"/>
    </source>
</evidence>
<name>A0A5C1QQS7_9SPIO</name>
<comment type="similarity">
    <text evidence="1">Belongs to the phosphate/phosphite/phosphonate binding protein family.</text>
</comment>
<evidence type="ECO:0000313" key="6">
    <source>
        <dbReference type="Proteomes" id="UP000324209"/>
    </source>
</evidence>
<keyword evidence="6" id="KW-1185">Reference proteome</keyword>
<dbReference type="InterPro" id="IPR005770">
    <property type="entry name" value="PhnD"/>
</dbReference>
<accession>A0A5C1QQS7</accession>
<dbReference type="PANTHER" id="PTHR35841">
    <property type="entry name" value="PHOSPHONATES-BINDING PERIPLASMIC PROTEIN"/>
    <property type="match status" value="1"/>
</dbReference>
<evidence type="ECO:0000256" key="3">
    <source>
        <dbReference type="SAM" id="SignalP"/>
    </source>
</evidence>
<proteinExistence type="inferred from homology"/>
<evidence type="ECO:0000259" key="4">
    <source>
        <dbReference type="SMART" id="SM00062"/>
    </source>
</evidence>
<dbReference type="RefSeq" id="WP_149487005.1">
    <property type="nucleotide sequence ID" value="NZ_CP036150.1"/>
</dbReference>
<dbReference type="InterPro" id="IPR001638">
    <property type="entry name" value="Solute-binding_3/MltF_N"/>
</dbReference>
<gene>
    <name evidence="5" type="ORF">EXM22_13335</name>
</gene>
<dbReference type="Proteomes" id="UP000324209">
    <property type="component" value="Chromosome"/>
</dbReference>
<dbReference type="SMART" id="SM00062">
    <property type="entry name" value="PBPb"/>
    <property type="match status" value="1"/>
</dbReference>
<feature type="signal peptide" evidence="3">
    <location>
        <begin position="1"/>
        <end position="21"/>
    </location>
</feature>
<dbReference type="CDD" id="cd01071">
    <property type="entry name" value="PBP2_PhnD_like"/>
    <property type="match status" value="1"/>
</dbReference>
<keyword evidence="2 3" id="KW-0732">Signal</keyword>
<dbReference type="EMBL" id="CP036150">
    <property type="protein sequence ID" value="QEN08926.1"/>
    <property type="molecule type" value="Genomic_DNA"/>
</dbReference>
<dbReference type="Gene3D" id="3.40.190.10">
    <property type="entry name" value="Periplasmic binding protein-like II"/>
    <property type="match status" value="2"/>
</dbReference>
<dbReference type="SUPFAM" id="SSF53850">
    <property type="entry name" value="Periplasmic binding protein-like II"/>
    <property type="match status" value="1"/>
</dbReference>
<dbReference type="OrthoDB" id="9776669at2"/>
<dbReference type="GO" id="GO:0043190">
    <property type="term" value="C:ATP-binding cassette (ABC) transporter complex"/>
    <property type="evidence" value="ECO:0007669"/>
    <property type="project" value="InterPro"/>
</dbReference>
<evidence type="ECO:0000313" key="5">
    <source>
        <dbReference type="EMBL" id="QEN08926.1"/>
    </source>
</evidence>
<dbReference type="GO" id="GO:0055085">
    <property type="term" value="P:transmembrane transport"/>
    <property type="evidence" value="ECO:0007669"/>
    <property type="project" value="InterPro"/>
</dbReference>